<evidence type="ECO:0000259" key="8">
    <source>
        <dbReference type="Pfam" id="PF09335"/>
    </source>
</evidence>
<keyword evidence="3" id="KW-1003">Cell membrane</keyword>
<evidence type="ECO:0000256" key="3">
    <source>
        <dbReference type="ARBA" id="ARBA00022475"/>
    </source>
</evidence>
<keyword evidence="5 7" id="KW-1133">Transmembrane helix</keyword>
<dbReference type="AlphaFoldDB" id="A0A7W3J9T4"/>
<keyword evidence="6 7" id="KW-0472">Membrane</keyword>
<proteinExistence type="inferred from homology"/>
<evidence type="ECO:0000256" key="5">
    <source>
        <dbReference type="ARBA" id="ARBA00022989"/>
    </source>
</evidence>
<protein>
    <submittedName>
        <fullName evidence="9">Membrane protein DedA with SNARE-associated domain</fullName>
    </submittedName>
</protein>
<dbReference type="Proteomes" id="UP000540568">
    <property type="component" value="Unassembled WGS sequence"/>
</dbReference>
<comment type="similarity">
    <text evidence="2">Belongs to the DedA family.</text>
</comment>
<evidence type="ECO:0000313" key="9">
    <source>
        <dbReference type="EMBL" id="MBA8808927.1"/>
    </source>
</evidence>
<comment type="caution">
    <text evidence="9">The sequence shown here is derived from an EMBL/GenBank/DDBJ whole genome shotgun (WGS) entry which is preliminary data.</text>
</comment>
<evidence type="ECO:0000256" key="1">
    <source>
        <dbReference type="ARBA" id="ARBA00004651"/>
    </source>
</evidence>
<name>A0A7W3J9T4_9MICO</name>
<dbReference type="EMBL" id="JACGWV010000001">
    <property type="protein sequence ID" value="MBA8808927.1"/>
    <property type="molecule type" value="Genomic_DNA"/>
</dbReference>
<keyword evidence="4 7" id="KW-0812">Transmembrane</keyword>
<dbReference type="RefSeq" id="WP_182617365.1">
    <property type="nucleotide sequence ID" value="NZ_BAAATF010000003.1"/>
</dbReference>
<organism evidence="9 10">
    <name type="scientific">Promicromonospora sukumoe</name>
    <dbReference type="NCBI Taxonomy" id="88382"/>
    <lineage>
        <taxon>Bacteria</taxon>
        <taxon>Bacillati</taxon>
        <taxon>Actinomycetota</taxon>
        <taxon>Actinomycetes</taxon>
        <taxon>Micrococcales</taxon>
        <taxon>Promicromonosporaceae</taxon>
        <taxon>Promicromonospora</taxon>
    </lineage>
</organism>
<evidence type="ECO:0000256" key="7">
    <source>
        <dbReference type="SAM" id="Phobius"/>
    </source>
</evidence>
<evidence type="ECO:0000256" key="4">
    <source>
        <dbReference type="ARBA" id="ARBA00022692"/>
    </source>
</evidence>
<evidence type="ECO:0000313" key="10">
    <source>
        <dbReference type="Proteomes" id="UP000540568"/>
    </source>
</evidence>
<evidence type="ECO:0000256" key="2">
    <source>
        <dbReference type="ARBA" id="ARBA00010792"/>
    </source>
</evidence>
<comment type="subcellular location">
    <subcellularLocation>
        <location evidence="1">Cell membrane</location>
        <topology evidence="1">Multi-pass membrane protein</topology>
    </subcellularLocation>
</comment>
<feature type="transmembrane region" description="Helical" evidence="7">
    <location>
        <begin position="184"/>
        <end position="202"/>
    </location>
</feature>
<keyword evidence="10" id="KW-1185">Reference proteome</keyword>
<feature type="domain" description="VTT" evidence="8">
    <location>
        <begin position="42"/>
        <end position="169"/>
    </location>
</feature>
<accession>A0A7W3J9T4</accession>
<gene>
    <name evidence="9" type="ORF">FHX71_002869</name>
</gene>
<dbReference type="PANTHER" id="PTHR42709:SF6">
    <property type="entry name" value="UNDECAPRENYL PHOSPHATE TRANSPORTER A"/>
    <property type="match status" value="1"/>
</dbReference>
<feature type="transmembrane region" description="Helical" evidence="7">
    <location>
        <begin position="146"/>
        <end position="172"/>
    </location>
</feature>
<dbReference type="InterPro" id="IPR032816">
    <property type="entry name" value="VTT_dom"/>
</dbReference>
<feature type="transmembrane region" description="Helical" evidence="7">
    <location>
        <begin position="65"/>
        <end position="88"/>
    </location>
</feature>
<dbReference type="PANTHER" id="PTHR42709">
    <property type="entry name" value="ALKALINE PHOSPHATASE LIKE PROTEIN"/>
    <property type="match status" value="1"/>
</dbReference>
<reference evidence="9 10" key="1">
    <citation type="submission" date="2020-07" db="EMBL/GenBank/DDBJ databases">
        <title>Sequencing the genomes of 1000 actinobacteria strains.</title>
        <authorList>
            <person name="Klenk H.-P."/>
        </authorList>
    </citation>
    <scope>NUCLEOTIDE SEQUENCE [LARGE SCALE GENOMIC DNA]</scope>
    <source>
        <strain evidence="9 10">DSM 44121</strain>
    </source>
</reference>
<dbReference type="Pfam" id="PF09335">
    <property type="entry name" value="VTT_dom"/>
    <property type="match status" value="1"/>
</dbReference>
<dbReference type="GO" id="GO:0005886">
    <property type="term" value="C:plasma membrane"/>
    <property type="evidence" value="ECO:0007669"/>
    <property type="project" value="UniProtKB-SubCell"/>
</dbReference>
<dbReference type="InterPro" id="IPR051311">
    <property type="entry name" value="DedA_domain"/>
</dbReference>
<evidence type="ECO:0000256" key="6">
    <source>
        <dbReference type="ARBA" id="ARBA00023136"/>
    </source>
</evidence>
<sequence length="219" mass="23744">MSATDPAPELDGIARWTVDLMETLGGPGAGLAIFIENIFPPIPSEVVLPMAGFAARLGDLSLAGAIIWTTIGSVAGAWVLYGLGAWLGHDRMRAIAARMPLVDVEDVDRTTAWFARHGTKAVFFGRMLPIFRSFISIPAGTERMGLLVFTLLTAAGSLIWNSIFVVAGYVLGANWHAVDPYASVLQYIVIGAVLVAVVWFLVGRVRRRRAQRPVEQQVR</sequence>